<dbReference type="Proteomes" id="UP000076858">
    <property type="component" value="Unassembled WGS sequence"/>
</dbReference>
<dbReference type="EMBL" id="LRGB01001005">
    <property type="protein sequence ID" value="KZS14014.1"/>
    <property type="molecule type" value="Genomic_DNA"/>
</dbReference>
<proteinExistence type="predicted"/>
<name>A0A164XA11_9CRUS</name>
<dbReference type="AlphaFoldDB" id="A0A164XA11"/>
<reference evidence="1 2" key="1">
    <citation type="submission" date="2016-03" db="EMBL/GenBank/DDBJ databases">
        <title>EvidentialGene: Evidence-directed Construction of Genes on Genomes.</title>
        <authorList>
            <person name="Gilbert D.G."/>
            <person name="Choi J.-H."/>
            <person name="Mockaitis K."/>
            <person name="Colbourne J."/>
            <person name="Pfrender M."/>
        </authorList>
    </citation>
    <scope>NUCLEOTIDE SEQUENCE [LARGE SCALE GENOMIC DNA]</scope>
    <source>
        <strain evidence="1 2">Xinb3</strain>
        <tissue evidence="1">Complete organism</tissue>
    </source>
</reference>
<protein>
    <submittedName>
        <fullName evidence="1">Uncharacterized protein</fullName>
    </submittedName>
</protein>
<accession>A0A164XA11</accession>
<comment type="caution">
    <text evidence="1">The sequence shown here is derived from an EMBL/GenBank/DDBJ whole genome shotgun (WGS) entry which is preliminary data.</text>
</comment>
<evidence type="ECO:0000313" key="1">
    <source>
        <dbReference type="EMBL" id="KZS14014.1"/>
    </source>
</evidence>
<sequence>MDCYGIGISDAASMNKRNLQFTGYAETKFCVIASTLSHWPHHHSPIFEK</sequence>
<keyword evidence="2" id="KW-1185">Reference proteome</keyword>
<evidence type="ECO:0000313" key="2">
    <source>
        <dbReference type="Proteomes" id="UP000076858"/>
    </source>
</evidence>
<gene>
    <name evidence="1" type="ORF">APZ42_020681</name>
</gene>
<organism evidence="1 2">
    <name type="scientific">Daphnia magna</name>
    <dbReference type="NCBI Taxonomy" id="35525"/>
    <lineage>
        <taxon>Eukaryota</taxon>
        <taxon>Metazoa</taxon>
        <taxon>Ecdysozoa</taxon>
        <taxon>Arthropoda</taxon>
        <taxon>Crustacea</taxon>
        <taxon>Branchiopoda</taxon>
        <taxon>Diplostraca</taxon>
        <taxon>Cladocera</taxon>
        <taxon>Anomopoda</taxon>
        <taxon>Daphniidae</taxon>
        <taxon>Daphnia</taxon>
    </lineage>
</organism>